<dbReference type="RefSeq" id="WP_084140660.1">
    <property type="nucleotide sequence ID" value="NZ_FOCM01000008.1"/>
</dbReference>
<protein>
    <submittedName>
        <fullName evidence="3">Tetratricopeptide repeat-containing protein</fullName>
    </submittedName>
</protein>
<evidence type="ECO:0000313" key="3">
    <source>
        <dbReference type="EMBL" id="SEN96413.1"/>
    </source>
</evidence>
<keyword evidence="1" id="KW-0802">TPR repeat</keyword>
<dbReference type="Gene3D" id="1.25.40.10">
    <property type="entry name" value="Tetratricopeptide repeat domain"/>
    <property type="match status" value="1"/>
</dbReference>
<dbReference type="PROSITE" id="PS50005">
    <property type="entry name" value="TPR"/>
    <property type="match status" value="1"/>
</dbReference>
<dbReference type="Pfam" id="PF13432">
    <property type="entry name" value="TPR_16"/>
    <property type="match status" value="1"/>
</dbReference>
<keyword evidence="4" id="KW-1185">Reference proteome</keyword>
<evidence type="ECO:0000313" key="4">
    <source>
        <dbReference type="Proteomes" id="UP000199372"/>
    </source>
</evidence>
<evidence type="ECO:0000256" key="1">
    <source>
        <dbReference type="PROSITE-ProRule" id="PRU00339"/>
    </source>
</evidence>
<keyword evidence="2" id="KW-0732">Signal</keyword>
<feature type="repeat" description="TPR" evidence="1">
    <location>
        <begin position="93"/>
        <end position="126"/>
    </location>
</feature>
<proteinExistence type="predicted"/>
<accession>A0A1H8KU48</accession>
<dbReference type="InterPro" id="IPR019734">
    <property type="entry name" value="TPR_rpt"/>
</dbReference>
<dbReference type="AlphaFoldDB" id="A0A1H8KU48"/>
<feature type="signal peptide" evidence="2">
    <location>
        <begin position="1"/>
        <end position="21"/>
    </location>
</feature>
<dbReference type="EMBL" id="FOCM01000008">
    <property type="protein sequence ID" value="SEN96413.1"/>
    <property type="molecule type" value="Genomic_DNA"/>
</dbReference>
<organism evidence="3 4">
    <name type="scientific">Palleronia pelagia</name>
    <dbReference type="NCBI Taxonomy" id="387096"/>
    <lineage>
        <taxon>Bacteria</taxon>
        <taxon>Pseudomonadati</taxon>
        <taxon>Pseudomonadota</taxon>
        <taxon>Alphaproteobacteria</taxon>
        <taxon>Rhodobacterales</taxon>
        <taxon>Roseobacteraceae</taxon>
        <taxon>Palleronia</taxon>
    </lineage>
</organism>
<dbReference type="Proteomes" id="UP000199372">
    <property type="component" value="Unassembled WGS sequence"/>
</dbReference>
<sequence length="179" mass="19232">MQRLKSAVAAFMISLALPAAAQDGVDDLFTALATAEGTDAERIADKILTEWSQSGSPAMDVLLTRGRDAMEEGNLKAAVMHLSALVDHAPDFAEGYHARATAYFQQRRLGLAMSDLEATLSLNPRHFGALSGLGIILADLDQPDLALRAWREVVELYPGNTDAQAAIDRLELLAEGQTL</sequence>
<gene>
    <name evidence="3" type="ORF">SAMN04488011_108147</name>
</gene>
<evidence type="ECO:0000256" key="2">
    <source>
        <dbReference type="SAM" id="SignalP"/>
    </source>
</evidence>
<dbReference type="SUPFAM" id="SSF48452">
    <property type="entry name" value="TPR-like"/>
    <property type="match status" value="1"/>
</dbReference>
<name>A0A1H8KU48_9RHOB</name>
<dbReference type="SMART" id="SM00028">
    <property type="entry name" value="TPR"/>
    <property type="match status" value="3"/>
</dbReference>
<reference evidence="4" key="1">
    <citation type="submission" date="2016-10" db="EMBL/GenBank/DDBJ databases">
        <authorList>
            <person name="Varghese N."/>
            <person name="Submissions S."/>
        </authorList>
    </citation>
    <scope>NUCLEOTIDE SEQUENCE [LARGE SCALE GENOMIC DNA]</scope>
    <source>
        <strain evidence="4">DSM 26893</strain>
    </source>
</reference>
<dbReference type="InterPro" id="IPR011990">
    <property type="entry name" value="TPR-like_helical_dom_sf"/>
</dbReference>
<feature type="chain" id="PRO_5011451763" evidence="2">
    <location>
        <begin position="22"/>
        <end position="179"/>
    </location>
</feature>